<proteinExistence type="predicted"/>
<dbReference type="AlphaFoldDB" id="A0A553GVS5"/>
<comment type="caution">
    <text evidence="2">The sequence shown here is derived from an EMBL/GenBank/DDBJ whole genome shotgun (WGS) entry which is preliminary data.</text>
</comment>
<dbReference type="Proteomes" id="UP000315235">
    <property type="component" value="Unassembled WGS sequence"/>
</dbReference>
<feature type="transmembrane region" description="Helical" evidence="1">
    <location>
        <begin position="51"/>
        <end position="72"/>
    </location>
</feature>
<name>A0A553GVS5_9PSED</name>
<evidence type="ECO:0000313" key="2">
    <source>
        <dbReference type="EMBL" id="TRX73597.1"/>
    </source>
</evidence>
<accession>A0A553GVS5</accession>
<protein>
    <submittedName>
        <fullName evidence="2">DUF3392 family protein</fullName>
    </submittedName>
</protein>
<evidence type="ECO:0000256" key="1">
    <source>
        <dbReference type="SAM" id="Phobius"/>
    </source>
</evidence>
<keyword evidence="1" id="KW-0812">Transmembrane</keyword>
<keyword evidence="1" id="KW-0472">Membrane</keyword>
<feature type="transmembrane region" description="Helical" evidence="1">
    <location>
        <begin position="84"/>
        <end position="104"/>
    </location>
</feature>
<feature type="transmembrane region" description="Helical" evidence="1">
    <location>
        <begin position="22"/>
        <end position="42"/>
    </location>
</feature>
<dbReference type="RefSeq" id="WP_143489550.1">
    <property type="nucleotide sequence ID" value="NZ_VJOY01000013.1"/>
</dbReference>
<keyword evidence="3" id="KW-1185">Reference proteome</keyword>
<keyword evidence="1" id="KW-1133">Transmembrane helix</keyword>
<dbReference type="InterPro" id="IPR021813">
    <property type="entry name" value="DUF3392"/>
</dbReference>
<dbReference type="Pfam" id="PF11872">
    <property type="entry name" value="DUF3392"/>
    <property type="match status" value="1"/>
</dbReference>
<sequence length="108" mass="11856">MQYALDLIAHLSRLCRAHLSEIALALMATLLVLLGPGLNAWVRQRIGGLNLVLRSLLFVGLCLLGYGLAMVWLTPWLVKGLGYFNNYTLAPALLLALLLIGMLAERNN</sequence>
<evidence type="ECO:0000313" key="3">
    <source>
        <dbReference type="Proteomes" id="UP000315235"/>
    </source>
</evidence>
<gene>
    <name evidence="2" type="ORF">FM069_16915</name>
</gene>
<dbReference type="OrthoDB" id="6196761at2"/>
<organism evidence="2 3">
    <name type="scientific">Pseudomonas mangiferae</name>
    <dbReference type="NCBI Taxonomy" id="2593654"/>
    <lineage>
        <taxon>Bacteria</taxon>
        <taxon>Pseudomonadati</taxon>
        <taxon>Pseudomonadota</taxon>
        <taxon>Gammaproteobacteria</taxon>
        <taxon>Pseudomonadales</taxon>
        <taxon>Pseudomonadaceae</taxon>
        <taxon>Pseudomonas</taxon>
    </lineage>
</organism>
<dbReference type="EMBL" id="VJOY01000013">
    <property type="protein sequence ID" value="TRX73597.1"/>
    <property type="molecule type" value="Genomic_DNA"/>
</dbReference>
<reference evidence="2 3" key="1">
    <citation type="submission" date="2019-07" db="EMBL/GenBank/DDBJ databases">
        <title>Pseudomonas mangiferae sp. nov., isolated from bark of mango tree in Thailand.</title>
        <authorList>
            <person name="Srisuk N."/>
            <person name="Anurat P."/>
        </authorList>
    </citation>
    <scope>NUCLEOTIDE SEQUENCE [LARGE SCALE GENOMIC DNA]</scope>
    <source>
        <strain evidence="2 3">DMKU_BBB3-04</strain>
    </source>
</reference>